<dbReference type="EMBL" id="BMHV01000018">
    <property type="protein sequence ID" value="GGF69909.1"/>
    <property type="molecule type" value="Genomic_DNA"/>
</dbReference>
<dbReference type="InterPro" id="IPR029046">
    <property type="entry name" value="LolA/LolB/LppX"/>
</dbReference>
<accession>A0A917FD68</accession>
<evidence type="ECO:0000256" key="2">
    <source>
        <dbReference type="SAM" id="SignalP"/>
    </source>
</evidence>
<keyword evidence="1 2" id="KW-0732">Signal</keyword>
<reference evidence="3" key="1">
    <citation type="journal article" date="2014" name="Int. J. Syst. Evol. Microbiol.">
        <title>Complete genome sequence of Corynebacterium casei LMG S-19264T (=DSM 44701T), isolated from a smear-ripened cheese.</title>
        <authorList>
            <consortium name="US DOE Joint Genome Institute (JGI-PGF)"/>
            <person name="Walter F."/>
            <person name="Albersmeier A."/>
            <person name="Kalinowski J."/>
            <person name="Ruckert C."/>
        </authorList>
    </citation>
    <scope>NUCLEOTIDE SEQUENCE</scope>
    <source>
        <strain evidence="3">CGMCC 1.15254</strain>
    </source>
</reference>
<dbReference type="AlphaFoldDB" id="A0A917FD68"/>
<evidence type="ECO:0000256" key="1">
    <source>
        <dbReference type="ARBA" id="ARBA00022729"/>
    </source>
</evidence>
<dbReference type="SUPFAM" id="SSF89392">
    <property type="entry name" value="Prokaryotic lipoproteins and lipoprotein localization factors"/>
    <property type="match status" value="1"/>
</dbReference>
<proteinExistence type="predicted"/>
<evidence type="ECO:0000313" key="4">
    <source>
        <dbReference type="Proteomes" id="UP000632498"/>
    </source>
</evidence>
<dbReference type="Proteomes" id="UP000632498">
    <property type="component" value="Unassembled WGS sequence"/>
</dbReference>
<evidence type="ECO:0008006" key="5">
    <source>
        <dbReference type="Google" id="ProtNLM"/>
    </source>
</evidence>
<sequence length="205" mass="22789">MLRLFAILTFLLIAVPVQANEPSLSADQQALVEKIRSYLNDLKTLKGSFAQISSDGTYADGKVYMSRPGKMHLVYNPPVKTEIIVRRGTIIYHDKEYQQVNYYPLSSTPLAVLLDEKINFEKGVQIVDLAQGTGVIELTLVDREDPGMGSVTLIFSDAPLELRKWSIVDAQGVMTQVSLLNATYGGAIDAKQFDFVDPKYDVQNN</sequence>
<organism evidence="3 4">
    <name type="scientific">Terasakiella brassicae</name>
    <dbReference type="NCBI Taxonomy" id="1634917"/>
    <lineage>
        <taxon>Bacteria</taxon>
        <taxon>Pseudomonadati</taxon>
        <taxon>Pseudomonadota</taxon>
        <taxon>Alphaproteobacteria</taxon>
        <taxon>Rhodospirillales</taxon>
        <taxon>Terasakiellaceae</taxon>
        <taxon>Terasakiella</taxon>
    </lineage>
</organism>
<protein>
    <recommendedName>
        <fullName evidence="5">Cell envelope biogenesis protein LolA</fullName>
    </recommendedName>
</protein>
<feature type="chain" id="PRO_5038093334" description="Cell envelope biogenesis protein LolA" evidence="2">
    <location>
        <begin position="20"/>
        <end position="205"/>
    </location>
</feature>
<gene>
    <name evidence="3" type="ORF">GCM10011332_24910</name>
</gene>
<keyword evidence="4" id="KW-1185">Reference proteome</keyword>
<dbReference type="PANTHER" id="PTHR35869">
    <property type="entry name" value="OUTER-MEMBRANE LIPOPROTEIN CARRIER PROTEIN"/>
    <property type="match status" value="1"/>
</dbReference>
<comment type="caution">
    <text evidence="3">The sequence shown here is derived from an EMBL/GenBank/DDBJ whole genome shotgun (WGS) entry which is preliminary data.</text>
</comment>
<dbReference type="Pfam" id="PF03548">
    <property type="entry name" value="LolA"/>
    <property type="match status" value="1"/>
</dbReference>
<feature type="signal peptide" evidence="2">
    <location>
        <begin position="1"/>
        <end position="19"/>
    </location>
</feature>
<evidence type="ECO:0000313" key="3">
    <source>
        <dbReference type="EMBL" id="GGF69909.1"/>
    </source>
</evidence>
<name>A0A917FD68_9PROT</name>
<reference evidence="3" key="2">
    <citation type="submission" date="2020-09" db="EMBL/GenBank/DDBJ databases">
        <authorList>
            <person name="Sun Q."/>
            <person name="Zhou Y."/>
        </authorList>
    </citation>
    <scope>NUCLEOTIDE SEQUENCE</scope>
    <source>
        <strain evidence="3">CGMCC 1.15254</strain>
    </source>
</reference>
<dbReference type="Gene3D" id="2.50.20.10">
    <property type="entry name" value="Lipoprotein localisation LolA/LolB/LppX"/>
    <property type="match status" value="1"/>
</dbReference>
<dbReference type="PANTHER" id="PTHR35869:SF1">
    <property type="entry name" value="OUTER-MEMBRANE LIPOPROTEIN CARRIER PROTEIN"/>
    <property type="match status" value="1"/>
</dbReference>
<dbReference type="InterPro" id="IPR004564">
    <property type="entry name" value="OM_lipoprot_carrier_LolA-like"/>
</dbReference>
<dbReference type="CDD" id="cd16325">
    <property type="entry name" value="LolA"/>
    <property type="match status" value="1"/>
</dbReference>